<protein>
    <submittedName>
        <fullName evidence="1">Uncharacterized protein</fullName>
    </submittedName>
</protein>
<gene>
    <name evidence="1" type="ORF">HYN43_028255</name>
</gene>
<organism evidence="1 2">
    <name type="scientific">Mucilaginibacter celer</name>
    <dbReference type="NCBI Taxonomy" id="2305508"/>
    <lineage>
        <taxon>Bacteria</taxon>
        <taxon>Pseudomonadati</taxon>
        <taxon>Bacteroidota</taxon>
        <taxon>Sphingobacteriia</taxon>
        <taxon>Sphingobacteriales</taxon>
        <taxon>Sphingobacteriaceae</taxon>
        <taxon>Mucilaginibacter</taxon>
    </lineage>
</organism>
<evidence type="ECO:0000313" key="1">
    <source>
        <dbReference type="EMBL" id="AYL98929.1"/>
    </source>
</evidence>
<dbReference type="KEGG" id="muh:HYN43_028255"/>
<keyword evidence="2" id="KW-1185">Reference proteome</keyword>
<dbReference type="Proteomes" id="UP000270046">
    <property type="component" value="Chromosome"/>
</dbReference>
<proteinExistence type="predicted"/>
<reference evidence="1 2" key="1">
    <citation type="submission" date="2018-10" db="EMBL/GenBank/DDBJ databases">
        <title>Genome sequencing of Mucilaginibacter sp. HYN0043.</title>
        <authorList>
            <person name="Kim M."/>
            <person name="Yi H."/>
        </authorList>
    </citation>
    <scope>NUCLEOTIDE SEQUENCE [LARGE SCALE GENOMIC DNA]</scope>
    <source>
        <strain evidence="1 2">HYN0043</strain>
    </source>
</reference>
<evidence type="ECO:0000313" key="2">
    <source>
        <dbReference type="Proteomes" id="UP000270046"/>
    </source>
</evidence>
<dbReference type="AlphaFoldDB" id="A0A494VX10"/>
<name>A0A494VX10_9SPHI</name>
<sequence length="70" mass="8373">MGFTKNLYFYINKKTASVTQQTKQAYPIAWNCITNSLNLWLYIHFQKKRTEFLLLFNSKHYNVFYPIGTA</sequence>
<dbReference type="EMBL" id="CP032869">
    <property type="protein sequence ID" value="AYL98929.1"/>
    <property type="molecule type" value="Genomic_DNA"/>
</dbReference>
<accession>A0A494VX10</accession>